<reference evidence="1 2" key="1">
    <citation type="submission" date="2019-02" db="EMBL/GenBank/DDBJ databases">
        <title>Genome sequencing of the rare red list fungi Hericium alpestre (H. flagellum).</title>
        <authorList>
            <person name="Buettner E."/>
            <person name="Kellner H."/>
        </authorList>
    </citation>
    <scope>NUCLEOTIDE SEQUENCE [LARGE SCALE GENOMIC DNA]</scope>
    <source>
        <strain evidence="1 2">DSM 108284</strain>
    </source>
</reference>
<name>A0A4Y9ZXW4_9AGAM</name>
<dbReference type="EMBL" id="SFCI01000465">
    <property type="protein sequence ID" value="TFY79642.1"/>
    <property type="molecule type" value="Genomic_DNA"/>
</dbReference>
<comment type="caution">
    <text evidence="1">The sequence shown here is derived from an EMBL/GenBank/DDBJ whole genome shotgun (WGS) entry which is preliminary data.</text>
</comment>
<sequence>MTHILRYGNVMVTLDGGLVSSLSHNCKNGVAVEVKRGRAVTHDAIVILE</sequence>
<organism evidence="1 2">
    <name type="scientific">Hericium alpestre</name>
    <dbReference type="NCBI Taxonomy" id="135208"/>
    <lineage>
        <taxon>Eukaryota</taxon>
        <taxon>Fungi</taxon>
        <taxon>Dikarya</taxon>
        <taxon>Basidiomycota</taxon>
        <taxon>Agaricomycotina</taxon>
        <taxon>Agaricomycetes</taxon>
        <taxon>Russulales</taxon>
        <taxon>Hericiaceae</taxon>
        <taxon>Hericium</taxon>
    </lineage>
</organism>
<evidence type="ECO:0000313" key="2">
    <source>
        <dbReference type="Proteomes" id="UP000298061"/>
    </source>
</evidence>
<evidence type="ECO:0000313" key="1">
    <source>
        <dbReference type="EMBL" id="TFY79642.1"/>
    </source>
</evidence>
<proteinExistence type="predicted"/>
<dbReference type="Proteomes" id="UP000298061">
    <property type="component" value="Unassembled WGS sequence"/>
</dbReference>
<protein>
    <submittedName>
        <fullName evidence="1">Uncharacterized protein</fullName>
    </submittedName>
</protein>
<keyword evidence="2" id="KW-1185">Reference proteome</keyword>
<dbReference type="AlphaFoldDB" id="A0A4Y9ZXW4"/>
<gene>
    <name evidence="1" type="ORF">EWM64_g4368</name>
</gene>
<accession>A0A4Y9ZXW4</accession>